<feature type="transmembrane region" description="Helical" evidence="1">
    <location>
        <begin position="9"/>
        <end position="29"/>
    </location>
</feature>
<keyword evidence="1" id="KW-1133">Transmembrane helix</keyword>
<keyword evidence="1" id="KW-0472">Membrane</keyword>
<accession>A0A1H5NIQ4</accession>
<evidence type="ECO:0000313" key="3">
    <source>
        <dbReference type="Proteomes" id="UP000198985"/>
    </source>
</evidence>
<name>A0A1H5NIQ4_9PSED</name>
<dbReference type="Proteomes" id="UP000198985">
    <property type="component" value="Unassembled WGS sequence"/>
</dbReference>
<proteinExistence type="predicted"/>
<protein>
    <submittedName>
        <fullName evidence="2">Uncharacterized protein</fullName>
    </submittedName>
</protein>
<dbReference type="EMBL" id="FNTY01000002">
    <property type="protein sequence ID" value="SEF01552.1"/>
    <property type="molecule type" value="Genomic_DNA"/>
</dbReference>
<feature type="transmembrane region" description="Helical" evidence="1">
    <location>
        <begin position="82"/>
        <end position="105"/>
    </location>
</feature>
<sequence>MTYRGYFKVAIWLPAVLLPILLMIDAFYFSKPLQGGVEQFFLLYVLGFGLAAYVLFAVFSLRVISKKTELEVLRLARWAPVIFIPFYGIPWILYGVGCLIFGRLAGFGMMFLWLAYTPYVLVVGVFFSFVTIFLFKVMRKFSLFSERH</sequence>
<reference evidence="2 3" key="1">
    <citation type="submission" date="2016-10" db="EMBL/GenBank/DDBJ databases">
        <authorList>
            <person name="de Groot N.N."/>
        </authorList>
    </citation>
    <scope>NUCLEOTIDE SEQUENCE [LARGE SCALE GENOMIC DNA]</scope>
    <source>
        <strain evidence="2 3">BS3662</strain>
    </source>
</reference>
<dbReference type="AlphaFoldDB" id="A0A1H5NIQ4"/>
<feature type="transmembrane region" description="Helical" evidence="1">
    <location>
        <begin position="41"/>
        <end position="61"/>
    </location>
</feature>
<evidence type="ECO:0000313" key="2">
    <source>
        <dbReference type="EMBL" id="SEF01552.1"/>
    </source>
</evidence>
<gene>
    <name evidence="2" type="ORF">SAMN04490194_6153</name>
</gene>
<feature type="transmembrane region" description="Helical" evidence="1">
    <location>
        <begin position="111"/>
        <end position="135"/>
    </location>
</feature>
<keyword evidence="1" id="KW-0812">Transmembrane</keyword>
<evidence type="ECO:0000256" key="1">
    <source>
        <dbReference type="SAM" id="Phobius"/>
    </source>
</evidence>
<organism evidence="2 3">
    <name type="scientific">Pseudomonas migulae</name>
    <dbReference type="NCBI Taxonomy" id="78543"/>
    <lineage>
        <taxon>Bacteria</taxon>
        <taxon>Pseudomonadati</taxon>
        <taxon>Pseudomonadota</taxon>
        <taxon>Gammaproteobacteria</taxon>
        <taxon>Pseudomonadales</taxon>
        <taxon>Pseudomonadaceae</taxon>
        <taxon>Pseudomonas</taxon>
    </lineage>
</organism>